<keyword evidence="5" id="KW-0051">Antiviral defense</keyword>
<name>A0ABR7IP87_9CLOT</name>
<accession>A0ABR7IP87</accession>
<evidence type="ECO:0000256" key="1">
    <source>
        <dbReference type="ARBA" id="ARBA00003640"/>
    </source>
</evidence>
<dbReference type="Pfam" id="PF03750">
    <property type="entry name" value="Csm2_III-A"/>
    <property type="match status" value="1"/>
</dbReference>
<evidence type="ECO:0000256" key="3">
    <source>
        <dbReference type="ARBA" id="ARBA00016118"/>
    </source>
</evidence>
<evidence type="ECO:0000256" key="4">
    <source>
        <dbReference type="ARBA" id="ARBA00022884"/>
    </source>
</evidence>
<organism evidence="7 8">
    <name type="scientific">Clostridium facile</name>
    <dbReference type="NCBI Taxonomy" id="2763035"/>
    <lineage>
        <taxon>Bacteria</taxon>
        <taxon>Bacillati</taxon>
        <taxon>Bacillota</taxon>
        <taxon>Clostridia</taxon>
        <taxon>Eubacteriales</taxon>
        <taxon>Clostridiaceae</taxon>
        <taxon>Clostridium</taxon>
    </lineage>
</organism>
<evidence type="ECO:0000313" key="7">
    <source>
        <dbReference type="EMBL" id="MBC5786954.1"/>
    </source>
</evidence>
<protein>
    <recommendedName>
        <fullName evidence="3">CRISPR system Cms protein Csm2</fullName>
    </recommendedName>
    <alternativeName>
        <fullName evidence="6">CRISPR type III A-associated protein Csm2</fullName>
    </alternativeName>
</protein>
<dbReference type="InterPro" id="IPR010149">
    <property type="entry name" value="CRISPR-assoc_prot_Csm2_III-A"/>
</dbReference>
<evidence type="ECO:0000256" key="2">
    <source>
        <dbReference type="ARBA" id="ARBA00006896"/>
    </source>
</evidence>
<evidence type="ECO:0000313" key="8">
    <source>
        <dbReference type="Proteomes" id="UP000649151"/>
    </source>
</evidence>
<dbReference type="EMBL" id="JACOQK010000001">
    <property type="protein sequence ID" value="MBC5786954.1"/>
    <property type="molecule type" value="Genomic_DNA"/>
</dbReference>
<comment type="caution">
    <text evidence="7">The sequence shown here is derived from an EMBL/GenBank/DDBJ whole genome shotgun (WGS) entry which is preliminary data.</text>
</comment>
<proteinExistence type="inferred from homology"/>
<dbReference type="NCBIfam" id="TIGR01870">
    <property type="entry name" value="cas_TM1810_Csm2"/>
    <property type="match status" value="1"/>
</dbReference>
<dbReference type="Proteomes" id="UP000649151">
    <property type="component" value="Unassembled WGS sequence"/>
</dbReference>
<dbReference type="RefSeq" id="WP_186996125.1">
    <property type="nucleotide sequence ID" value="NZ_JACOQK010000001.1"/>
</dbReference>
<comment type="similarity">
    <text evidence="2">Belongs to the CRISPR-associated Csm2 family.</text>
</comment>
<evidence type="ECO:0000256" key="6">
    <source>
        <dbReference type="ARBA" id="ARBA00031723"/>
    </source>
</evidence>
<comment type="function">
    <text evidence="1">This subunit may be involved in monitoring complementarity of crRNA and target RNA.</text>
</comment>
<gene>
    <name evidence="7" type="primary">csm2</name>
    <name evidence="7" type="ORF">H8Z77_02805</name>
</gene>
<keyword evidence="8" id="KW-1185">Reference proteome</keyword>
<sequence length="172" mass="20453">MEKTYSAKPNKKNSRNINDIKTYEVDFSKHQDNQFYINHAEERIIKTSEHINDNKKIHSKKPASASLDFKELTTTQMRNIYNRFIPIYHQVLSTPSKDDQLPEGIKEKLGMFRYQLVYQCGRIDDVNIFCKVCGVLNGLDHINNSKKNFMHYMHYMEALVAYHYYYTNKKDK</sequence>
<evidence type="ECO:0000256" key="5">
    <source>
        <dbReference type="ARBA" id="ARBA00023118"/>
    </source>
</evidence>
<reference evidence="7 8" key="1">
    <citation type="submission" date="2020-08" db="EMBL/GenBank/DDBJ databases">
        <title>Genome public.</title>
        <authorList>
            <person name="Liu C."/>
            <person name="Sun Q."/>
        </authorList>
    </citation>
    <scope>NUCLEOTIDE SEQUENCE [LARGE SCALE GENOMIC DNA]</scope>
    <source>
        <strain evidence="7 8">NSJ-27</strain>
    </source>
</reference>
<keyword evidence="4" id="KW-0694">RNA-binding</keyword>